<proteinExistence type="predicted"/>
<dbReference type="KEGG" id="sbae:DSM104329_04433"/>
<keyword evidence="3" id="KW-1185">Reference proteome</keyword>
<gene>
    <name evidence="2" type="ORF">DSM104329_04433</name>
</gene>
<dbReference type="RefSeq" id="WP_259312047.1">
    <property type="nucleotide sequence ID" value="NZ_CP087164.1"/>
</dbReference>
<dbReference type="InterPro" id="IPR018711">
    <property type="entry name" value="NAGPA"/>
</dbReference>
<evidence type="ECO:0000259" key="1">
    <source>
        <dbReference type="Pfam" id="PF09992"/>
    </source>
</evidence>
<dbReference type="PANTHER" id="PTHR40446">
    <property type="entry name" value="N-ACETYLGLUCOSAMINE-1-PHOSPHODIESTER ALPHA-N-ACETYLGLUCOSAMINIDASE"/>
    <property type="match status" value="1"/>
</dbReference>
<name>A0A9E7C224_9ACTN</name>
<reference evidence="2" key="1">
    <citation type="journal article" date="2022" name="Int. J. Syst. Evol. Microbiol.">
        <title>Pseudomonas aegrilactucae sp. nov. and Pseudomonas morbosilactucae sp. nov., pathogens causing bacterial rot of lettuce in Japan.</title>
        <authorList>
            <person name="Sawada H."/>
            <person name="Fujikawa T."/>
            <person name="Satou M."/>
        </authorList>
    </citation>
    <scope>NUCLEOTIDE SEQUENCE</scope>
    <source>
        <strain evidence="2">0166_1</strain>
    </source>
</reference>
<sequence>MSAGIVYELLRFRTRDRGETTVYLVRHPLRATRVTIHSFEEPTRLDHWCAAHRRPEAIVAGFFVRDPYRPLGEVRLGGAAVEHEPVAQPWTGSRSCVYVDEYGVTLGPREAFGAAPDGDLVQAGPLLVHEDRVVVEDGDREGFSAGASQFDSDITIGRYPRCALGVSGDELLAVCCDGRRSGVDVGLELGELARLLVSYGAHEAINLDGGGSSTLVHRGHLLNRPYSNDDQPAPESRPILTALLFDPVSS</sequence>
<protein>
    <recommendedName>
        <fullName evidence="1">Phosphodiester glycosidase domain-containing protein</fullName>
    </recommendedName>
</protein>
<feature type="domain" description="Phosphodiester glycosidase" evidence="1">
    <location>
        <begin position="57"/>
        <end position="244"/>
    </location>
</feature>
<accession>A0A9E7C224</accession>
<dbReference type="Proteomes" id="UP001162834">
    <property type="component" value="Chromosome"/>
</dbReference>
<dbReference type="PANTHER" id="PTHR40446:SF2">
    <property type="entry name" value="N-ACETYLGLUCOSAMINE-1-PHOSPHODIESTER ALPHA-N-ACETYLGLUCOSAMINIDASE"/>
    <property type="match status" value="1"/>
</dbReference>
<organism evidence="2 3">
    <name type="scientific">Capillimicrobium parvum</name>
    <dbReference type="NCBI Taxonomy" id="2884022"/>
    <lineage>
        <taxon>Bacteria</taxon>
        <taxon>Bacillati</taxon>
        <taxon>Actinomycetota</taxon>
        <taxon>Thermoleophilia</taxon>
        <taxon>Solirubrobacterales</taxon>
        <taxon>Capillimicrobiaceae</taxon>
        <taxon>Capillimicrobium</taxon>
    </lineage>
</organism>
<dbReference type="AlphaFoldDB" id="A0A9E7C224"/>
<evidence type="ECO:0000313" key="3">
    <source>
        <dbReference type="Proteomes" id="UP001162834"/>
    </source>
</evidence>
<evidence type="ECO:0000313" key="2">
    <source>
        <dbReference type="EMBL" id="UGS38011.1"/>
    </source>
</evidence>
<dbReference type="EMBL" id="CP087164">
    <property type="protein sequence ID" value="UGS38011.1"/>
    <property type="molecule type" value="Genomic_DNA"/>
</dbReference>
<dbReference type="Pfam" id="PF09992">
    <property type="entry name" value="NAGPA"/>
    <property type="match status" value="1"/>
</dbReference>